<keyword evidence="3" id="KW-1185">Reference proteome</keyword>
<comment type="caution">
    <text evidence="2">The sequence shown here is derived from an EMBL/GenBank/DDBJ whole genome shotgun (WGS) entry which is preliminary data.</text>
</comment>
<evidence type="ECO:0000313" key="2">
    <source>
        <dbReference type="EMBL" id="KAF9472390.1"/>
    </source>
</evidence>
<organism evidence="2 3">
    <name type="scientific">Pholiota conissans</name>
    <dbReference type="NCBI Taxonomy" id="109636"/>
    <lineage>
        <taxon>Eukaryota</taxon>
        <taxon>Fungi</taxon>
        <taxon>Dikarya</taxon>
        <taxon>Basidiomycota</taxon>
        <taxon>Agaricomycotina</taxon>
        <taxon>Agaricomycetes</taxon>
        <taxon>Agaricomycetidae</taxon>
        <taxon>Agaricales</taxon>
        <taxon>Agaricineae</taxon>
        <taxon>Strophariaceae</taxon>
        <taxon>Pholiota</taxon>
    </lineage>
</organism>
<feature type="region of interest" description="Disordered" evidence="1">
    <location>
        <begin position="134"/>
        <end position="180"/>
    </location>
</feature>
<dbReference type="Proteomes" id="UP000807469">
    <property type="component" value="Unassembled WGS sequence"/>
</dbReference>
<evidence type="ECO:0000256" key="1">
    <source>
        <dbReference type="SAM" id="MobiDB-lite"/>
    </source>
</evidence>
<protein>
    <submittedName>
        <fullName evidence="2">Uncharacterized protein</fullName>
    </submittedName>
</protein>
<feature type="compositionally biased region" description="Polar residues" evidence="1">
    <location>
        <begin position="153"/>
        <end position="164"/>
    </location>
</feature>
<evidence type="ECO:0000313" key="3">
    <source>
        <dbReference type="Proteomes" id="UP000807469"/>
    </source>
</evidence>
<name>A0A9P6CSS8_9AGAR</name>
<gene>
    <name evidence="2" type="ORF">BDN70DRAFT_938219</name>
</gene>
<reference evidence="2" key="1">
    <citation type="submission" date="2020-11" db="EMBL/GenBank/DDBJ databases">
        <authorList>
            <consortium name="DOE Joint Genome Institute"/>
            <person name="Ahrendt S."/>
            <person name="Riley R."/>
            <person name="Andreopoulos W."/>
            <person name="Labutti K."/>
            <person name="Pangilinan J."/>
            <person name="Ruiz-Duenas F.J."/>
            <person name="Barrasa J.M."/>
            <person name="Sanchez-Garcia M."/>
            <person name="Camarero S."/>
            <person name="Miyauchi S."/>
            <person name="Serrano A."/>
            <person name="Linde D."/>
            <person name="Babiker R."/>
            <person name="Drula E."/>
            <person name="Ayuso-Fernandez I."/>
            <person name="Pacheco R."/>
            <person name="Padilla G."/>
            <person name="Ferreira P."/>
            <person name="Barriuso J."/>
            <person name="Kellner H."/>
            <person name="Castanera R."/>
            <person name="Alfaro M."/>
            <person name="Ramirez L."/>
            <person name="Pisabarro A.G."/>
            <person name="Kuo A."/>
            <person name="Tritt A."/>
            <person name="Lipzen A."/>
            <person name="He G."/>
            <person name="Yan M."/>
            <person name="Ng V."/>
            <person name="Cullen D."/>
            <person name="Martin F."/>
            <person name="Rosso M.-N."/>
            <person name="Henrissat B."/>
            <person name="Hibbett D."/>
            <person name="Martinez A.T."/>
            <person name="Grigoriev I.V."/>
        </authorList>
    </citation>
    <scope>NUCLEOTIDE SEQUENCE</scope>
    <source>
        <strain evidence="2">CIRM-BRFM 674</strain>
    </source>
</reference>
<dbReference type="AlphaFoldDB" id="A0A9P6CSS8"/>
<sequence>MPLWMYCDDTSGNTSKKWNEHNSFLFTLAGLPQHESMKEYNVHFLRTSNIAPPLEMMDGVVQQIEDAQKTGIWAWDCLRRELVLIFPTILALLGDNPMHSEFACHIGLRRKYFCRACWVKGTDAQDAGILTLRDDDSIRGDSPAPSGGESDTDQLPRNSVTAPSANPGIPPSPSLPPRKTRGKYVEDMAATLNRVKGFIKVGKARPLIETMKTLDSYFVEAQTIGAKTKLKTSRTNTGIKDTVQEFFFDKVFESYEKKQGPAAKQQALDNAVAELPSDITSPVWRLRGKVSYMITCEQAEITPQQLGLDPHQDTPVELLHVVLLGFVKYFWRDLISN</sequence>
<proteinExistence type="predicted"/>
<dbReference type="PANTHER" id="PTHR31912:SF34">
    <property type="entry name" value="NOTOCHORD-RELATED PROTEIN"/>
    <property type="match status" value="1"/>
</dbReference>
<dbReference type="OrthoDB" id="2246127at2759"/>
<dbReference type="PANTHER" id="PTHR31912">
    <property type="entry name" value="IP13529P"/>
    <property type="match status" value="1"/>
</dbReference>
<dbReference type="EMBL" id="MU155541">
    <property type="protein sequence ID" value="KAF9472390.1"/>
    <property type="molecule type" value="Genomic_DNA"/>
</dbReference>
<accession>A0A9P6CSS8</accession>